<evidence type="ECO:0000313" key="1">
    <source>
        <dbReference type="EMBL" id="KFC81222.1"/>
    </source>
</evidence>
<dbReference type="Proteomes" id="UP000028653">
    <property type="component" value="Unassembled WGS sequence"/>
</dbReference>
<name>A0A085GBX7_9ENTR</name>
<dbReference type="GO" id="GO:0016740">
    <property type="term" value="F:transferase activity"/>
    <property type="evidence" value="ECO:0007669"/>
    <property type="project" value="UniProtKB-KW"/>
</dbReference>
<dbReference type="OrthoDB" id="4833090at2"/>
<comment type="caution">
    <text evidence="1">The sequence shown here is derived from an EMBL/GenBank/DDBJ whole genome shotgun (WGS) entry which is preliminary data.</text>
</comment>
<dbReference type="Gene3D" id="3.90.1200.10">
    <property type="match status" value="1"/>
</dbReference>
<keyword evidence="2" id="KW-1185">Reference proteome</keyword>
<dbReference type="eggNOG" id="COG0510">
    <property type="taxonomic scope" value="Bacteria"/>
</dbReference>
<dbReference type="RefSeq" id="WP_034496409.1">
    <property type="nucleotide sequence ID" value="NZ_JMPI01000032.1"/>
</dbReference>
<evidence type="ECO:0008006" key="3">
    <source>
        <dbReference type="Google" id="ProtNLM"/>
    </source>
</evidence>
<reference evidence="1 2" key="1">
    <citation type="submission" date="2014-05" db="EMBL/GenBank/DDBJ databases">
        <title>ATOL: Assembling a taxonomically balanced genome-scale reconstruction of the evolutionary history of the Enterobacteriaceae.</title>
        <authorList>
            <person name="Plunkett G.III."/>
            <person name="Neeno-Eckwall E.C."/>
            <person name="Glasner J.D."/>
            <person name="Perna N.T."/>
        </authorList>
    </citation>
    <scope>NUCLEOTIDE SEQUENCE [LARGE SCALE GENOMIC DNA]</scope>
    <source>
        <strain evidence="1 2">ATCC 33320</strain>
    </source>
</reference>
<organism evidence="1 2">
    <name type="scientific">Buttiauxella agrestis ATCC 33320</name>
    <dbReference type="NCBI Taxonomy" id="1006004"/>
    <lineage>
        <taxon>Bacteria</taxon>
        <taxon>Pseudomonadati</taxon>
        <taxon>Pseudomonadota</taxon>
        <taxon>Gammaproteobacteria</taxon>
        <taxon>Enterobacterales</taxon>
        <taxon>Enterobacteriaceae</taxon>
        <taxon>Buttiauxella</taxon>
    </lineage>
</organism>
<dbReference type="AlphaFoldDB" id="A0A085GBX7"/>
<keyword evidence="1" id="KW-0808">Transferase</keyword>
<dbReference type="EMBL" id="JMPI01000032">
    <property type="protein sequence ID" value="KFC81222.1"/>
    <property type="molecule type" value="Genomic_DNA"/>
</dbReference>
<accession>A0A085GBX7</accession>
<proteinExistence type="predicted"/>
<protein>
    <recommendedName>
        <fullName evidence="3">Aminoglycoside phosphotransferase</fullName>
    </recommendedName>
</protein>
<gene>
    <name evidence="1" type="ORF">GBAG_2505</name>
</gene>
<evidence type="ECO:0000313" key="2">
    <source>
        <dbReference type="Proteomes" id="UP000028653"/>
    </source>
</evidence>
<dbReference type="STRING" id="1006004.GBAG_2505"/>
<dbReference type="InterPro" id="IPR011009">
    <property type="entry name" value="Kinase-like_dom_sf"/>
</dbReference>
<dbReference type="SUPFAM" id="SSF56112">
    <property type="entry name" value="Protein kinase-like (PK-like)"/>
    <property type="match status" value="1"/>
</dbReference>
<sequence length="262" mass="30093">MSVDNLSCMGSAKVTLFVDETNHQVIEKFPVSDVEYNFYQYAARDLAQADIFTPKLLLAEPSLRKLRLEYIPHQVDQDAVGRDEVLSILSRLHSHRPDPSWVYHNHTWSETALEKSLILLALPDRAAKQLRYFQQESDALFSGQCLISGDSNAGNWGKRDNGDLVLFDWERFSMGSPAIDLAPLIKGMGSKQKFIEFAERYNCISRQYNPGDLAKEIAIAKAWIVTEVVVLLNERQKSDFQFYLNWYRENLPAWLDNTVKML</sequence>